<dbReference type="RefSeq" id="WP_179552275.1">
    <property type="nucleotide sequence ID" value="NZ_JACCFI010000001.1"/>
</dbReference>
<dbReference type="GO" id="GO:0008194">
    <property type="term" value="F:UDP-glycosyltransferase activity"/>
    <property type="evidence" value="ECO:0007669"/>
    <property type="project" value="InterPro"/>
</dbReference>
<dbReference type="CDD" id="cd03784">
    <property type="entry name" value="GT1_Gtf-like"/>
    <property type="match status" value="1"/>
</dbReference>
<dbReference type="InterPro" id="IPR002213">
    <property type="entry name" value="UDP_glucos_trans"/>
</dbReference>
<comment type="caution">
    <text evidence="2">The sequence shown here is derived from an EMBL/GenBank/DDBJ whole genome shotgun (WGS) entry which is preliminary data.</text>
</comment>
<dbReference type="InterPro" id="IPR050426">
    <property type="entry name" value="Glycosyltransferase_28"/>
</dbReference>
<reference evidence="2 3" key="1">
    <citation type="submission" date="2020-07" db="EMBL/GenBank/DDBJ databases">
        <title>Sequencing the genomes of 1000 actinobacteria strains.</title>
        <authorList>
            <person name="Klenk H.-P."/>
        </authorList>
    </citation>
    <scope>NUCLEOTIDE SEQUENCE [LARGE SCALE GENOMIC DNA]</scope>
    <source>
        <strain evidence="2 3">DSM 8598</strain>
    </source>
</reference>
<dbReference type="AlphaFoldDB" id="A0A852X969"/>
<name>A0A852X969_9MICO</name>
<dbReference type="Proteomes" id="UP000549066">
    <property type="component" value="Unassembled WGS sequence"/>
</dbReference>
<dbReference type="Pfam" id="PF06722">
    <property type="entry name" value="EryCIII-like_C"/>
    <property type="match status" value="1"/>
</dbReference>
<dbReference type="SUPFAM" id="SSF53756">
    <property type="entry name" value="UDP-Glycosyltransferase/glycogen phosphorylase"/>
    <property type="match status" value="1"/>
</dbReference>
<keyword evidence="2" id="KW-0808">Transferase</keyword>
<dbReference type="PANTHER" id="PTHR48050">
    <property type="entry name" value="STEROL 3-BETA-GLUCOSYLTRANSFERASE"/>
    <property type="match status" value="1"/>
</dbReference>
<gene>
    <name evidence="2" type="ORF">BJY17_003218</name>
</gene>
<evidence type="ECO:0000313" key="2">
    <source>
        <dbReference type="EMBL" id="NYG22471.1"/>
    </source>
</evidence>
<dbReference type="GO" id="GO:0017000">
    <property type="term" value="P:antibiotic biosynthetic process"/>
    <property type="evidence" value="ECO:0007669"/>
    <property type="project" value="UniProtKB-ARBA"/>
</dbReference>
<keyword evidence="3" id="KW-1185">Reference proteome</keyword>
<dbReference type="EMBL" id="JACCFI010000001">
    <property type="protein sequence ID" value="NYG22471.1"/>
    <property type="molecule type" value="Genomic_DNA"/>
</dbReference>
<dbReference type="Gene3D" id="3.40.50.2000">
    <property type="entry name" value="Glycogen Phosphorylase B"/>
    <property type="match status" value="2"/>
</dbReference>
<evidence type="ECO:0000259" key="1">
    <source>
        <dbReference type="Pfam" id="PF06722"/>
    </source>
</evidence>
<protein>
    <submittedName>
        <fullName evidence="2">MGT family glycosyltransferase</fullName>
    </submittedName>
</protein>
<evidence type="ECO:0000313" key="3">
    <source>
        <dbReference type="Proteomes" id="UP000549066"/>
    </source>
</evidence>
<accession>A0A852X969</accession>
<organism evidence="2 3">
    <name type="scientific">Agromyces hippuratus</name>
    <dbReference type="NCBI Taxonomy" id="286438"/>
    <lineage>
        <taxon>Bacteria</taxon>
        <taxon>Bacillati</taxon>
        <taxon>Actinomycetota</taxon>
        <taxon>Actinomycetes</taxon>
        <taxon>Micrococcales</taxon>
        <taxon>Microbacteriaceae</taxon>
        <taxon>Agromyces</taxon>
    </lineage>
</organism>
<dbReference type="InterPro" id="IPR010610">
    <property type="entry name" value="EryCIII-like_C"/>
</dbReference>
<sequence>MSDNVRTYLFVLTDAGGTVPPEMGVVRRLADRGHRVTVLADDALEAPALAAGARFRPTTGRVTKPFDDWAIRTPPGIARGMAEQMIVGPAPVQADDTVAAIDELGPDVVVVSSFAVGAMIAAESRGVPFDLLVPNTYALPAKGMPPFGVGLKPGHGPMGALRDRAFGAAGRRLFDRFALEPLNAVRTDHGLEPVETMWNQMQHARRQLVLTSAAFDFPAELPANARYVGPVLDDPSWAAGEPWTPPAGDDPLVLVAMSSTFQNHVECLQRIADALGDLPVRGVVTTGPAVEPGAISAPANVTVVASAPHREVMRHASLVVTHGGHGTVIKTLAAGLPLVVLHHGRDQADNAVRVTERGAGVAISRRSSSQKISRAIARVLGDDRYRQAAARLGEQVARDASGTALLDELESAPLVRGDTLG</sequence>
<dbReference type="PANTHER" id="PTHR48050:SF13">
    <property type="entry name" value="STEROL 3-BETA-GLUCOSYLTRANSFERASE UGT80A2"/>
    <property type="match status" value="1"/>
</dbReference>
<feature type="domain" description="Erythromycin biosynthesis protein CIII-like C-terminal" evidence="1">
    <location>
        <begin position="272"/>
        <end position="408"/>
    </location>
</feature>
<proteinExistence type="predicted"/>